<evidence type="ECO:0000313" key="1">
    <source>
        <dbReference type="EMBL" id="ACG24331.1"/>
    </source>
</evidence>
<reference evidence="1" key="1">
    <citation type="journal article" date="2009" name="Plant Mol. Biol.">
        <title>Insights into corn genes derived from large-scale cDNA sequencing.</title>
        <authorList>
            <person name="Alexandrov N.N."/>
            <person name="Brover V.V."/>
            <person name="Freidin S."/>
            <person name="Troukhan M.E."/>
            <person name="Tatarinova T.V."/>
            <person name="Zhang H."/>
            <person name="Swaller T.J."/>
            <person name="Lu Y.P."/>
            <person name="Bouck J."/>
            <person name="Flavell R.B."/>
            <person name="Feldmann K.A."/>
        </authorList>
    </citation>
    <scope>NUCLEOTIDE SEQUENCE</scope>
</reference>
<name>B6SHJ8_MAIZE</name>
<dbReference type="EMBL" id="EU952213">
    <property type="protein sequence ID" value="ACG24331.1"/>
    <property type="molecule type" value="mRNA"/>
</dbReference>
<accession>B6SHJ8</accession>
<organism evidence="1">
    <name type="scientific">Zea mays</name>
    <name type="common">Maize</name>
    <dbReference type="NCBI Taxonomy" id="4577"/>
    <lineage>
        <taxon>Eukaryota</taxon>
        <taxon>Viridiplantae</taxon>
        <taxon>Streptophyta</taxon>
        <taxon>Embryophyta</taxon>
        <taxon>Tracheophyta</taxon>
        <taxon>Spermatophyta</taxon>
        <taxon>Magnoliopsida</taxon>
        <taxon>Liliopsida</taxon>
        <taxon>Poales</taxon>
        <taxon>Poaceae</taxon>
        <taxon>PACMAD clade</taxon>
        <taxon>Panicoideae</taxon>
        <taxon>Andropogonodae</taxon>
        <taxon>Andropogoneae</taxon>
        <taxon>Tripsacinae</taxon>
        <taxon>Zea</taxon>
    </lineage>
</organism>
<protein>
    <submittedName>
        <fullName evidence="1">Uncharacterized protein</fullName>
    </submittedName>
</protein>
<sequence length="73" mass="8441">MRTKPPTVDQAPSPNDRVTWWRTGHCPVAHRTLRCAHRQQPSPTTTIWLVAINTIPTGHFKVWEPKQHSKSYT</sequence>
<proteinExistence type="evidence at transcript level"/>
<dbReference type="AlphaFoldDB" id="B6SHJ8"/>